<name>A0A934X266_9BACT</name>
<evidence type="ECO:0008006" key="3">
    <source>
        <dbReference type="Google" id="ProtNLM"/>
    </source>
</evidence>
<dbReference type="Proteomes" id="UP000611723">
    <property type="component" value="Unassembled WGS sequence"/>
</dbReference>
<comment type="caution">
    <text evidence="1">The sequence shown here is derived from an EMBL/GenBank/DDBJ whole genome shotgun (WGS) entry which is preliminary data.</text>
</comment>
<dbReference type="InterPro" id="IPR017853">
    <property type="entry name" value="GH"/>
</dbReference>
<dbReference type="RefSeq" id="WP_201432627.1">
    <property type="nucleotide sequence ID" value="NZ_JAEQBW010000012.1"/>
</dbReference>
<dbReference type="Gene3D" id="3.20.20.80">
    <property type="entry name" value="Glycosidases"/>
    <property type="match status" value="1"/>
</dbReference>
<evidence type="ECO:0000313" key="1">
    <source>
        <dbReference type="EMBL" id="MBK6266945.1"/>
    </source>
</evidence>
<dbReference type="EMBL" id="JAEQBW010000012">
    <property type="protein sequence ID" value="MBK6266945.1"/>
    <property type="molecule type" value="Genomic_DNA"/>
</dbReference>
<dbReference type="SUPFAM" id="SSF51445">
    <property type="entry name" value="(Trans)glycosidases"/>
    <property type="match status" value="1"/>
</dbReference>
<keyword evidence="2" id="KW-1185">Reference proteome</keyword>
<organism evidence="1 2">
    <name type="scientific">Marivirga aurantiaca</name>
    <dbReference type="NCBI Taxonomy" id="2802615"/>
    <lineage>
        <taxon>Bacteria</taxon>
        <taxon>Pseudomonadati</taxon>
        <taxon>Bacteroidota</taxon>
        <taxon>Cytophagia</taxon>
        <taxon>Cytophagales</taxon>
        <taxon>Marivirgaceae</taxon>
        <taxon>Marivirga</taxon>
    </lineage>
</organism>
<proteinExistence type="predicted"/>
<evidence type="ECO:0000313" key="2">
    <source>
        <dbReference type="Proteomes" id="UP000611723"/>
    </source>
</evidence>
<accession>A0A934X266</accession>
<sequence>MKNKLLFIFLIFCQIIGCKEDNDPIIPTNCENDNSLSIISQRNFEMGFSTWSFGPDESDKAATYQFIKNNADIYSEQIDDKIPWGAWINGTALPTAFSDEIDYRISKKIDNHKLLLSVSLLNTDRSNLLEDFDSSIPNYSALNDAVIENAYFNHLEYLIQKFNPDYLVMAMEVNELKIKSESKWIEYKMLMEQIRNRIKSAYPDLPLAESMTLHNWYNPEVANQADFIAEVSNYVNEHNDFAAISYYPFFKGQHTKAEFQQAFDFLHSEVSIPISFVETTHLAQDLEISSFDLSIKSNVCEQKSYLETLLLNAFNQDYKFIIWWAHRDYDELWEIFPSEYKDVGRLWRDTGLLDENGTERPSYVTWKEVWNK</sequence>
<gene>
    <name evidence="1" type="ORF">JKA74_18015</name>
</gene>
<reference evidence="1" key="1">
    <citation type="submission" date="2021-01" db="EMBL/GenBank/DDBJ databases">
        <title>Marivirga aurantiaca sp. nov., isolated from intertidal surface sediments.</title>
        <authorList>
            <person name="Zhang M."/>
        </authorList>
    </citation>
    <scope>NUCLEOTIDE SEQUENCE</scope>
    <source>
        <strain evidence="1">S37H4</strain>
    </source>
</reference>
<dbReference type="AlphaFoldDB" id="A0A934X266"/>
<protein>
    <recommendedName>
        <fullName evidence="3">Arabinogalactan endo-beta-1,4-galactanase</fullName>
    </recommendedName>
</protein>